<feature type="compositionally biased region" description="Low complexity" evidence="1">
    <location>
        <begin position="86"/>
        <end position="100"/>
    </location>
</feature>
<protein>
    <submittedName>
        <fullName evidence="2">Aminopeptidase YpdF (MP-, MA-, MS-, AP-, NP-specific)</fullName>
    </submittedName>
</protein>
<feature type="non-terminal residue" evidence="2">
    <location>
        <position position="1"/>
    </location>
</feature>
<feature type="non-terminal residue" evidence="2">
    <location>
        <position position="168"/>
    </location>
</feature>
<feature type="region of interest" description="Disordered" evidence="1">
    <location>
        <begin position="31"/>
        <end position="168"/>
    </location>
</feature>
<dbReference type="EMBL" id="CADCTS010000473">
    <property type="protein sequence ID" value="CAA9335332.1"/>
    <property type="molecule type" value="Genomic_DNA"/>
</dbReference>
<organism evidence="2">
    <name type="scientific">uncultured Friedmanniella sp</name>
    <dbReference type="NCBI Taxonomy" id="335381"/>
    <lineage>
        <taxon>Bacteria</taxon>
        <taxon>Bacillati</taxon>
        <taxon>Actinomycetota</taxon>
        <taxon>Actinomycetes</taxon>
        <taxon>Propionibacteriales</taxon>
        <taxon>Nocardioidaceae</taxon>
        <taxon>Friedmanniella</taxon>
        <taxon>environmental samples</taxon>
    </lineage>
</organism>
<reference evidence="2" key="1">
    <citation type="submission" date="2020-02" db="EMBL/GenBank/DDBJ databases">
        <authorList>
            <person name="Meier V. D."/>
        </authorList>
    </citation>
    <scope>NUCLEOTIDE SEQUENCE</scope>
    <source>
        <strain evidence="2">AVDCRST_MAG48</strain>
    </source>
</reference>
<feature type="compositionally biased region" description="Basic and acidic residues" evidence="1">
    <location>
        <begin position="116"/>
        <end position="129"/>
    </location>
</feature>
<keyword evidence="2" id="KW-0031">Aminopeptidase</keyword>
<dbReference type="AlphaFoldDB" id="A0A6J4LM12"/>
<sequence>LHRPADPPRRPGLLRHHPLLQRLPDLLLPDLRGGQLDPGPARRLHQGARVDGPRHRRHQGRCRNRRGGRTAPGRRGVRLRQRDGGVRSAVRPRPRAGPARAPDHLAAQLPQGADRAPGRDGVRARDLLPRLRRLLGRADRGGDRHHRGRPPGPHPLPRAGPRRHQPLL</sequence>
<gene>
    <name evidence="2" type="ORF">AVDCRST_MAG48-3352</name>
</gene>
<name>A0A6J4LM12_9ACTN</name>
<keyword evidence="2" id="KW-0645">Protease</keyword>
<dbReference type="GO" id="GO:0004177">
    <property type="term" value="F:aminopeptidase activity"/>
    <property type="evidence" value="ECO:0007669"/>
    <property type="project" value="UniProtKB-KW"/>
</dbReference>
<proteinExistence type="predicted"/>
<feature type="compositionally biased region" description="Basic residues" evidence="1">
    <location>
        <begin position="54"/>
        <end position="68"/>
    </location>
</feature>
<keyword evidence="2" id="KW-0378">Hydrolase</keyword>
<accession>A0A6J4LM12</accession>
<evidence type="ECO:0000313" key="2">
    <source>
        <dbReference type="EMBL" id="CAA9335332.1"/>
    </source>
</evidence>
<evidence type="ECO:0000256" key="1">
    <source>
        <dbReference type="SAM" id="MobiDB-lite"/>
    </source>
</evidence>